<name>A0A1S0UN45_LOALO</name>
<dbReference type="PANTHER" id="PTHR15036:SF85">
    <property type="entry name" value="SP2353, ISOFORM A"/>
    <property type="match status" value="1"/>
</dbReference>
<feature type="disulfide bond" evidence="2">
    <location>
        <begin position="108"/>
        <end position="118"/>
    </location>
</feature>
<dbReference type="InterPro" id="IPR013320">
    <property type="entry name" value="ConA-like_dom_sf"/>
</dbReference>
<dbReference type="InterPro" id="IPR050372">
    <property type="entry name" value="Neurexin-related_CASP"/>
</dbReference>
<dbReference type="InParanoid" id="A0A1S0UN45"/>
<dbReference type="AlphaFoldDB" id="A0A1S0UN45"/>
<dbReference type="GeneID" id="9946090"/>
<dbReference type="PROSITE" id="PS50026">
    <property type="entry name" value="EGF_3"/>
    <property type="match status" value="1"/>
</dbReference>
<dbReference type="CDD" id="cd00110">
    <property type="entry name" value="LamG"/>
    <property type="match status" value="2"/>
</dbReference>
<dbReference type="SMART" id="SM00282">
    <property type="entry name" value="LamG"/>
    <property type="match status" value="2"/>
</dbReference>
<evidence type="ECO:0008006" key="6">
    <source>
        <dbReference type="Google" id="ProtNLM"/>
    </source>
</evidence>
<evidence type="ECO:0000259" key="4">
    <source>
        <dbReference type="PROSITE" id="PS50026"/>
    </source>
</evidence>
<proteinExistence type="predicted"/>
<dbReference type="PROSITE" id="PS50025">
    <property type="entry name" value="LAM_G_DOMAIN"/>
    <property type="match status" value="3"/>
</dbReference>
<dbReference type="InterPro" id="IPR001791">
    <property type="entry name" value="Laminin_G"/>
</dbReference>
<reference evidence="5" key="1">
    <citation type="submission" date="2012-04" db="EMBL/GenBank/DDBJ databases">
        <title>The Genome Sequence of Loa loa.</title>
        <authorList>
            <consortium name="The Broad Institute Genome Sequencing Platform"/>
            <consortium name="Broad Institute Genome Sequencing Center for Infectious Disease"/>
            <person name="Nutman T.B."/>
            <person name="Fink D.L."/>
            <person name="Russ C."/>
            <person name="Young S."/>
            <person name="Zeng Q."/>
            <person name="Gargeya S."/>
            <person name="Alvarado L."/>
            <person name="Berlin A."/>
            <person name="Chapman S.B."/>
            <person name="Chen Z."/>
            <person name="Freedman E."/>
            <person name="Gellesch M."/>
            <person name="Goldberg J."/>
            <person name="Griggs A."/>
            <person name="Gujja S."/>
            <person name="Heilman E.R."/>
            <person name="Heiman D."/>
            <person name="Howarth C."/>
            <person name="Mehta T."/>
            <person name="Neiman D."/>
            <person name="Pearson M."/>
            <person name="Roberts A."/>
            <person name="Saif S."/>
            <person name="Shea T."/>
            <person name="Shenoy N."/>
            <person name="Sisk P."/>
            <person name="Stolte C."/>
            <person name="Sykes S."/>
            <person name="White J."/>
            <person name="Yandava C."/>
            <person name="Haas B."/>
            <person name="Henn M.R."/>
            <person name="Nusbaum C."/>
            <person name="Birren B."/>
        </authorList>
    </citation>
    <scope>NUCLEOTIDE SEQUENCE [LARGE SCALE GENOMIC DNA]</scope>
</reference>
<dbReference type="PROSITE" id="PS00022">
    <property type="entry name" value="EGF_1"/>
    <property type="match status" value="1"/>
</dbReference>
<dbReference type="KEGG" id="loa:LOAG_16742"/>
<feature type="disulfide bond" evidence="2">
    <location>
        <begin position="132"/>
        <end position="141"/>
    </location>
</feature>
<dbReference type="OrthoDB" id="88467at2759"/>
<dbReference type="RefSeq" id="XP_020307087.1">
    <property type="nucleotide sequence ID" value="XM_020449396.1"/>
</dbReference>
<dbReference type="OMA" id="QFMVKTN"/>
<accession>A0A1S0UN45</accession>
<dbReference type="Gene3D" id="2.60.120.200">
    <property type="match status" value="3"/>
</dbReference>
<feature type="domain" description="EGF-like" evidence="4">
    <location>
        <begin position="104"/>
        <end position="142"/>
    </location>
</feature>
<dbReference type="EMBL" id="JH712081">
    <property type="protein sequence ID" value="EJD76277.1"/>
    <property type="molecule type" value="Genomic_DNA"/>
</dbReference>
<dbReference type="SUPFAM" id="SSF49899">
    <property type="entry name" value="Concanavalin A-like lectins/glucanases"/>
    <property type="match status" value="3"/>
</dbReference>
<evidence type="ECO:0000256" key="2">
    <source>
        <dbReference type="PROSITE-ProRule" id="PRU00076"/>
    </source>
</evidence>
<dbReference type="Pfam" id="PF00054">
    <property type="entry name" value="Laminin_G_1"/>
    <property type="match status" value="2"/>
</dbReference>
<feature type="domain" description="Laminin G" evidence="3">
    <location>
        <begin position="173"/>
        <end position="362"/>
    </location>
</feature>
<organism evidence="5">
    <name type="scientific">Loa loa</name>
    <name type="common">Eye worm</name>
    <name type="synonym">Filaria loa</name>
    <dbReference type="NCBI Taxonomy" id="7209"/>
    <lineage>
        <taxon>Eukaryota</taxon>
        <taxon>Metazoa</taxon>
        <taxon>Ecdysozoa</taxon>
        <taxon>Nematoda</taxon>
        <taxon>Chromadorea</taxon>
        <taxon>Rhabditida</taxon>
        <taxon>Spirurina</taxon>
        <taxon>Spiruromorpha</taxon>
        <taxon>Filarioidea</taxon>
        <taxon>Onchocercidae</taxon>
        <taxon>Loa</taxon>
    </lineage>
</organism>
<keyword evidence="1 2" id="KW-1015">Disulfide bond</keyword>
<evidence type="ECO:0000256" key="1">
    <source>
        <dbReference type="ARBA" id="ARBA00023157"/>
    </source>
</evidence>
<dbReference type="CTD" id="9946090"/>
<dbReference type="GO" id="GO:0016020">
    <property type="term" value="C:membrane"/>
    <property type="evidence" value="ECO:0007669"/>
    <property type="project" value="UniProtKB-SubCell"/>
</dbReference>
<comment type="caution">
    <text evidence="2">Lacks conserved residue(s) required for the propagation of feature annotation.</text>
</comment>
<sequence length="582" mass="65522">MEWKSLLDMNRSYRVIVSFLRNQVSLAIDDLVPMLLRLPPAVISYPIKIDAPIYLGYTPMKLLRSHLMPITLNNFTGCLSNVFINERKISKAGMKFLGNIAHCSQSICIKSCLNGSSCLLDAMINTKPICRCIQHFNGQLCERQICECNEICGDNSSNARIISEERLTMKSNQAVPLFVGDGLLMKEKLRMDFEGKLKVEVWLKAMDSDGLVFCLANLDTAAEQYTKGNFVALVLVASQLHFFWNHGSEIVYSRSNASVLNDRFYSIRFGKYSRNGSPQIDNEQAQTQISQVFGSSRLDTSGAVAFIGGVPNKTILPSAVAELAVPFRGAVQRLAINGHTFSELFKEFQQIGRVVSYDDVSCSNAKGGNRSCIWKLDKHDCQCQNEYQTPEYIQQGEETDADPNDSLLFDGRNEYALVKRVISKKQSELLTDYQFMVKTNKSEGLIWWESKRHTIRSNYLAIFLLAGRLGFAINLGSNPKVKVIRSNTIVNDNRWHSIALLRTSQKSLLTVDNENVTYVSPSITAKLTTDGIIWIGGKKKLPRSFPIKTAYKGCLRNLRISSQLINIRREFSSNKAYRRCGN</sequence>
<evidence type="ECO:0000313" key="5">
    <source>
        <dbReference type="EMBL" id="EJD76277.1"/>
    </source>
</evidence>
<protein>
    <recommendedName>
        <fullName evidence="6">Laminin G domain-containing protein</fullName>
    </recommendedName>
</protein>
<dbReference type="PANTHER" id="PTHR15036">
    <property type="entry name" value="PIKACHURIN-LIKE PROTEIN"/>
    <property type="match status" value="1"/>
</dbReference>
<feature type="domain" description="Laminin G" evidence="3">
    <location>
        <begin position="405"/>
        <end position="580"/>
    </location>
</feature>
<dbReference type="InterPro" id="IPR000742">
    <property type="entry name" value="EGF"/>
</dbReference>
<keyword evidence="2" id="KW-0245">EGF-like domain</keyword>
<feature type="domain" description="Laminin G" evidence="3">
    <location>
        <begin position="1"/>
        <end position="108"/>
    </location>
</feature>
<evidence type="ECO:0000259" key="3">
    <source>
        <dbReference type="PROSITE" id="PS50025"/>
    </source>
</evidence>
<dbReference type="Pfam" id="PF02210">
    <property type="entry name" value="Laminin_G_2"/>
    <property type="match status" value="1"/>
</dbReference>
<gene>
    <name evidence="5" type="ORF">LOAG_16742</name>
</gene>